<dbReference type="Proteomes" id="UP000732399">
    <property type="component" value="Unassembled WGS sequence"/>
</dbReference>
<sequence length="73" mass="8000">MKYHLLIQAASGPLPCGPREAEHPPEIGSRITETVEGRQLRLEVVGHQHLPIVPGGTFAHDEVWVVCRQLANG</sequence>
<dbReference type="RefSeq" id="WP_168135877.1">
    <property type="nucleotide sequence ID" value="NZ_JAAVJH010000015.1"/>
</dbReference>
<proteinExistence type="predicted"/>
<evidence type="ECO:0000313" key="2">
    <source>
        <dbReference type="Proteomes" id="UP000732399"/>
    </source>
</evidence>
<dbReference type="EMBL" id="JAAVJH010000015">
    <property type="protein sequence ID" value="NJR80324.1"/>
    <property type="molecule type" value="Genomic_DNA"/>
</dbReference>
<comment type="caution">
    <text evidence="1">The sequence shown here is derived from an EMBL/GenBank/DDBJ whole genome shotgun (WGS) entry which is preliminary data.</text>
</comment>
<accession>A0ABX1CQV9</accession>
<reference evidence="1 2" key="1">
    <citation type="submission" date="2020-03" db="EMBL/GenBank/DDBJ databases">
        <authorList>
            <person name="Wang L."/>
            <person name="He N."/>
            <person name="Li Y."/>
            <person name="Fang Y."/>
            <person name="Zhang F."/>
        </authorList>
    </citation>
    <scope>NUCLEOTIDE SEQUENCE [LARGE SCALE GENOMIC DNA]</scope>
    <source>
        <strain evidence="1 2">36D10-4-7</strain>
    </source>
</reference>
<organism evidence="1 2">
    <name type="scientific">Sphingomonas corticis</name>
    <dbReference type="NCBI Taxonomy" id="2722791"/>
    <lineage>
        <taxon>Bacteria</taxon>
        <taxon>Pseudomonadati</taxon>
        <taxon>Pseudomonadota</taxon>
        <taxon>Alphaproteobacteria</taxon>
        <taxon>Sphingomonadales</taxon>
        <taxon>Sphingomonadaceae</taxon>
        <taxon>Sphingomonas</taxon>
    </lineage>
</organism>
<keyword evidence="2" id="KW-1185">Reference proteome</keyword>
<name>A0ABX1CQV9_9SPHN</name>
<evidence type="ECO:0000313" key="1">
    <source>
        <dbReference type="EMBL" id="NJR80324.1"/>
    </source>
</evidence>
<gene>
    <name evidence="1" type="ORF">HBH26_17220</name>
</gene>
<protein>
    <submittedName>
        <fullName evidence="1">Uncharacterized protein</fullName>
    </submittedName>
</protein>